<comment type="similarity">
    <text evidence="7">Belongs to the chloroperoxidase family.</text>
</comment>
<keyword evidence="5" id="KW-0560">Oxidoreductase</keyword>
<dbReference type="PANTHER" id="PTHR33577">
    <property type="entry name" value="STERIGMATOCYSTIN BIOSYNTHESIS PEROXIDASE STCC-RELATED"/>
    <property type="match status" value="1"/>
</dbReference>
<protein>
    <recommendedName>
        <fullName evidence="8">Heme haloperoxidase family profile domain-containing protein</fullName>
    </recommendedName>
</protein>
<keyword evidence="3" id="KW-0349">Heme</keyword>
<comment type="cofactor">
    <cofactor evidence="1">
        <name>heme b</name>
        <dbReference type="ChEBI" id="CHEBI:60344"/>
    </cofactor>
</comment>
<name>A0ABR3FZJ3_9AGAR</name>
<comment type="caution">
    <text evidence="9">The sequence shown here is derived from an EMBL/GenBank/DDBJ whole genome shotgun (WGS) entry which is preliminary data.</text>
</comment>
<dbReference type="Gene3D" id="1.10.489.10">
    <property type="entry name" value="Chloroperoxidase-like"/>
    <property type="match status" value="1"/>
</dbReference>
<evidence type="ECO:0000256" key="7">
    <source>
        <dbReference type="ARBA" id="ARBA00025795"/>
    </source>
</evidence>
<keyword evidence="6" id="KW-0408">Iron</keyword>
<dbReference type="InterPro" id="IPR036851">
    <property type="entry name" value="Chloroperoxidase-like_sf"/>
</dbReference>
<dbReference type="PANTHER" id="PTHR33577:SF9">
    <property type="entry name" value="PEROXIDASE STCC"/>
    <property type="match status" value="1"/>
</dbReference>
<evidence type="ECO:0000313" key="9">
    <source>
        <dbReference type="EMBL" id="KAL0580996.1"/>
    </source>
</evidence>
<keyword evidence="2" id="KW-0575">Peroxidase</keyword>
<evidence type="ECO:0000256" key="5">
    <source>
        <dbReference type="ARBA" id="ARBA00023002"/>
    </source>
</evidence>
<keyword evidence="4" id="KW-0479">Metal-binding</keyword>
<gene>
    <name evidence="9" type="ORF">V5O48_000990</name>
</gene>
<dbReference type="PROSITE" id="PS51405">
    <property type="entry name" value="HEME_HALOPEROXIDASE"/>
    <property type="match status" value="1"/>
</dbReference>
<evidence type="ECO:0000256" key="2">
    <source>
        <dbReference type="ARBA" id="ARBA00022559"/>
    </source>
</evidence>
<dbReference type="EMBL" id="JBAHYK010000018">
    <property type="protein sequence ID" value="KAL0580996.1"/>
    <property type="molecule type" value="Genomic_DNA"/>
</dbReference>
<evidence type="ECO:0000256" key="4">
    <source>
        <dbReference type="ARBA" id="ARBA00022723"/>
    </source>
</evidence>
<organism evidence="9 10">
    <name type="scientific">Marasmius crinis-equi</name>
    <dbReference type="NCBI Taxonomy" id="585013"/>
    <lineage>
        <taxon>Eukaryota</taxon>
        <taxon>Fungi</taxon>
        <taxon>Dikarya</taxon>
        <taxon>Basidiomycota</taxon>
        <taxon>Agaricomycotina</taxon>
        <taxon>Agaricomycetes</taxon>
        <taxon>Agaricomycetidae</taxon>
        <taxon>Agaricales</taxon>
        <taxon>Marasmiineae</taxon>
        <taxon>Marasmiaceae</taxon>
        <taxon>Marasmius</taxon>
    </lineage>
</organism>
<accession>A0ABR3FZJ3</accession>
<evidence type="ECO:0000256" key="3">
    <source>
        <dbReference type="ARBA" id="ARBA00022617"/>
    </source>
</evidence>
<dbReference type="InterPro" id="IPR000028">
    <property type="entry name" value="Chloroperoxidase"/>
</dbReference>
<evidence type="ECO:0000256" key="6">
    <source>
        <dbReference type="ARBA" id="ARBA00023004"/>
    </source>
</evidence>
<evidence type="ECO:0000313" key="10">
    <source>
        <dbReference type="Proteomes" id="UP001465976"/>
    </source>
</evidence>
<feature type="domain" description="Heme haloperoxidase family profile" evidence="8">
    <location>
        <begin position="15"/>
        <end position="223"/>
    </location>
</feature>
<reference evidence="9 10" key="1">
    <citation type="submission" date="2024-02" db="EMBL/GenBank/DDBJ databases">
        <title>A draft genome for the cacao thread blight pathogen Marasmius crinis-equi.</title>
        <authorList>
            <person name="Cohen S.P."/>
            <person name="Baruah I.K."/>
            <person name="Amoako-Attah I."/>
            <person name="Bukari Y."/>
            <person name="Meinhardt L.W."/>
            <person name="Bailey B.A."/>
        </authorList>
    </citation>
    <scope>NUCLEOTIDE SEQUENCE [LARGE SCALE GENOMIC DNA]</scope>
    <source>
        <strain evidence="9 10">GH-76</strain>
    </source>
</reference>
<sequence length="251" mass="27201">MAATAVLADSGVDLSANPWKAPGPNDLRSPCPGLNTLANHGFLPRDGRNISVPMIVQAGLKGYNMQSDILIGASKVGLLTSREAQTMSLEDIALHGNIEHDASLSRGDWFFGDNLHFNETIFTTLANANPGSDVYNTTSAGQVMHARLADSLERNPNITNTDLQLQIRSVESAFYLSVMGDVIRGEAPKKFVQVFFREERLPIEEGWKRSSVPITVDTLVVVADKIAEASDWEPTGRNCAEIVLAPPKDGN</sequence>
<dbReference type="Proteomes" id="UP001465976">
    <property type="component" value="Unassembled WGS sequence"/>
</dbReference>
<dbReference type="Pfam" id="PF01328">
    <property type="entry name" value="Peroxidase_2"/>
    <property type="match status" value="1"/>
</dbReference>
<evidence type="ECO:0000259" key="8">
    <source>
        <dbReference type="PROSITE" id="PS51405"/>
    </source>
</evidence>
<keyword evidence="10" id="KW-1185">Reference proteome</keyword>
<evidence type="ECO:0000256" key="1">
    <source>
        <dbReference type="ARBA" id="ARBA00001970"/>
    </source>
</evidence>
<proteinExistence type="inferred from homology"/>
<dbReference type="SUPFAM" id="SSF47571">
    <property type="entry name" value="Cloroperoxidase"/>
    <property type="match status" value="1"/>
</dbReference>